<dbReference type="InterPro" id="IPR006175">
    <property type="entry name" value="YjgF/YER057c/UK114"/>
</dbReference>
<dbReference type="SUPFAM" id="SSF55298">
    <property type="entry name" value="YjgF-like"/>
    <property type="match status" value="1"/>
</dbReference>
<dbReference type="STRING" id="54915.ADS79_15180"/>
<evidence type="ECO:0000313" key="1">
    <source>
        <dbReference type="EMBL" id="GED72239.1"/>
    </source>
</evidence>
<dbReference type="AlphaFoldDB" id="A0A0K9YNQ8"/>
<dbReference type="PANTHER" id="PTHR43857:SF1">
    <property type="entry name" value="YJGH FAMILY PROTEIN"/>
    <property type="match status" value="1"/>
</dbReference>
<evidence type="ECO:0000313" key="2">
    <source>
        <dbReference type="EMBL" id="KNB70302.1"/>
    </source>
</evidence>
<reference evidence="1 4" key="3">
    <citation type="submission" date="2019-06" db="EMBL/GenBank/DDBJ databases">
        <title>Whole genome shotgun sequence of Brevibacillus reuszeri NBRC 15719.</title>
        <authorList>
            <person name="Hosoyama A."/>
            <person name="Uohara A."/>
            <person name="Ohji S."/>
            <person name="Ichikawa N."/>
        </authorList>
    </citation>
    <scope>NUCLEOTIDE SEQUENCE [LARGE SCALE GENOMIC DNA]</scope>
    <source>
        <strain evidence="1 4">NBRC 15719</strain>
    </source>
</reference>
<dbReference type="PANTHER" id="PTHR43857">
    <property type="entry name" value="BLR7761 PROTEIN"/>
    <property type="match status" value="1"/>
</dbReference>
<gene>
    <name evidence="2" type="ORF">ADS79_15180</name>
    <name evidence="1" type="ORF">BRE01_59410</name>
</gene>
<dbReference type="PATRIC" id="fig|54915.3.peg.2031"/>
<evidence type="ECO:0000313" key="4">
    <source>
        <dbReference type="Proteomes" id="UP000319578"/>
    </source>
</evidence>
<name>A0A0K9YNQ8_9BACL</name>
<dbReference type="Pfam" id="PF01042">
    <property type="entry name" value="Ribonuc_L-PSP"/>
    <property type="match status" value="1"/>
</dbReference>
<dbReference type="Proteomes" id="UP000036834">
    <property type="component" value="Unassembled WGS sequence"/>
</dbReference>
<comment type="caution">
    <text evidence="2">The sequence shown here is derived from an EMBL/GenBank/DDBJ whole genome shotgun (WGS) entry which is preliminary data.</text>
</comment>
<dbReference type="EMBL" id="BJON01000027">
    <property type="protein sequence ID" value="GED72239.1"/>
    <property type="molecule type" value="Genomic_DNA"/>
</dbReference>
<dbReference type="OrthoDB" id="9795206at2"/>
<reference evidence="3" key="1">
    <citation type="submission" date="2015-07" db="EMBL/GenBank/DDBJ databases">
        <title>Genome sequencing project for genomic taxonomy and phylogenomics of Bacillus-like bacteria.</title>
        <authorList>
            <person name="Liu B."/>
            <person name="Wang J."/>
            <person name="Zhu Y."/>
            <person name="Liu G."/>
            <person name="Chen Q."/>
            <person name="Chen Z."/>
            <person name="Lan J."/>
            <person name="Che J."/>
            <person name="Ge C."/>
            <person name="Shi H."/>
            <person name="Pan Z."/>
            <person name="Liu X."/>
        </authorList>
    </citation>
    <scope>NUCLEOTIDE SEQUENCE [LARGE SCALE GENOMIC DNA]</scope>
    <source>
        <strain evidence="3">DSM 9887</strain>
    </source>
</reference>
<evidence type="ECO:0000313" key="3">
    <source>
        <dbReference type="Proteomes" id="UP000036834"/>
    </source>
</evidence>
<accession>A0A0K9YNQ8</accession>
<reference evidence="2" key="2">
    <citation type="submission" date="2015-07" db="EMBL/GenBank/DDBJ databases">
        <title>MeaNS - Measles Nucleotide Surveillance Program.</title>
        <authorList>
            <person name="Tran T."/>
            <person name="Druce J."/>
        </authorList>
    </citation>
    <scope>NUCLEOTIDE SEQUENCE</scope>
    <source>
        <strain evidence="2">DSM 9887</strain>
    </source>
</reference>
<dbReference type="RefSeq" id="WP_049739273.1">
    <property type="nucleotide sequence ID" value="NZ_BJON01000027.1"/>
</dbReference>
<keyword evidence="4" id="KW-1185">Reference proteome</keyword>
<proteinExistence type="predicted"/>
<protein>
    <submittedName>
        <fullName evidence="2">L-PSP family endoribonuclease</fullName>
    </submittedName>
</protein>
<dbReference type="Gene3D" id="3.30.1330.40">
    <property type="entry name" value="RutC-like"/>
    <property type="match status" value="1"/>
</dbReference>
<dbReference type="EMBL" id="LGIQ01000009">
    <property type="protein sequence ID" value="KNB70302.1"/>
    <property type="molecule type" value="Genomic_DNA"/>
</dbReference>
<dbReference type="CDD" id="cd00448">
    <property type="entry name" value="YjgF_YER057c_UK114_family"/>
    <property type="match status" value="1"/>
</dbReference>
<dbReference type="InterPro" id="IPR035959">
    <property type="entry name" value="RutC-like_sf"/>
</dbReference>
<dbReference type="Proteomes" id="UP000319578">
    <property type="component" value="Unassembled WGS sequence"/>
</dbReference>
<organism evidence="2 3">
    <name type="scientific">Brevibacillus reuszeri</name>
    <dbReference type="NCBI Taxonomy" id="54915"/>
    <lineage>
        <taxon>Bacteria</taxon>
        <taxon>Bacillati</taxon>
        <taxon>Bacillota</taxon>
        <taxon>Bacilli</taxon>
        <taxon>Bacillales</taxon>
        <taxon>Paenibacillaceae</taxon>
        <taxon>Brevibacillus</taxon>
    </lineage>
</organism>
<sequence length="129" mass="14167">MKVTRKTPETVAPPIGAYSHLSILPRDADLLFLAGQIGADPEGNVPEKVEEQFRNALANVENLLKSEGVTPEAILKINFWFTESPDRAQFMAIWNEFHGGNPPPTTLAYVSALAQPAIKVEVEAWAARK</sequence>